<dbReference type="Gene3D" id="2.30.110.10">
    <property type="entry name" value="Electron Transport, Fmn-binding Protein, Chain A"/>
    <property type="match status" value="1"/>
</dbReference>
<accession>A0ABW2PSE9</accession>
<evidence type="ECO:0000256" key="4">
    <source>
        <dbReference type="ARBA" id="ARBA00038054"/>
    </source>
</evidence>
<dbReference type="PANTHER" id="PTHR33798:SF5">
    <property type="entry name" value="FLAVIN REDUCTASE LIKE DOMAIN-CONTAINING PROTEIN"/>
    <property type="match status" value="1"/>
</dbReference>
<evidence type="ECO:0000313" key="7">
    <source>
        <dbReference type="Proteomes" id="UP001596439"/>
    </source>
</evidence>
<dbReference type="Proteomes" id="UP001596439">
    <property type="component" value="Unassembled WGS sequence"/>
</dbReference>
<evidence type="ECO:0000256" key="3">
    <source>
        <dbReference type="ARBA" id="ARBA00022643"/>
    </source>
</evidence>
<proteinExistence type="inferred from homology"/>
<dbReference type="Pfam" id="PF01613">
    <property type="entry name" value="Flavin_Reduct"/>
    <property type="match status" value="1"/>
</dbReference>
<dbReference type="PANTHER" id="PTHR33798">
    <property type="entry name" value="FLAVOPROTEIN OXYGENASE"/>
    <property type="match status" value="1"/>
</dbReference>
<evidence type="ECO:0000256" key="1">
    <source>
        <dbReference type="ARBA" id="ARBA00001917"/>
    </source>
</evidence>
<comment type="caution">
    <text evidence="6">The sequence shown here is derived from an EMBL/GenBank/DDBJ whole genome shotgun (WGS) entry which is preliminary data.</text>
</comment>
<comment type="cofactor">
    <cofactor evidence="1">
        <name>FMN</name>
        <dbReference type="ChEBI" id="CHEBI:58210"/>
    </cofactor>
</comment>
<gene>
    <name evidence="6" type="ORF">ACFQO8_13860</name>
</gene>
<keyword evidence="3" id="KW-0288">FMN</keyword>
<keyword evidence="2" id="KW-0285">Flavoprotein</keyword>
<dbReference type="InterPro" id="IPR012349">
    <property type="entry name" value="Split_barrel_FMN-bd"/>
</dbReference>
<dbReference type="EMBL" id="JBHTCE010000004">
    <property type="protein sequence ID" value="MFC7391221.1"/>
    <property type="molecule type" value="Genomic_DNA"/>
</dbReference>
<keyword evidence="6" id="KW-0560">Oxidoreductase</keyword>
<organism evidence="6 7">
    <name type="scientific">Exiguobacterium aestuarii</name>
    <dbReference type="NCBI Taxonomy" id="273527"/>
    <lineage>
        <taxon>Bacteria</taxon>
        <taxon>Bacillati</taxon>
        <taxon>Bacillota</taxon>
        <taxon>Bacilli</taxon>
        <taxon>Bacillales</taxon>
        <taxon>Bacillales Family XII. Incertae Sedis</taxon>
        <taxon>Exiguobacterium</taxon>
    </lineage>
</organism>
<dbReference type="SMART" id="SM00903">
    <property type="entry name" value="Flavin_Reduct"/>
    <property type="match status" value="1"/>
</dbReference>
<dbReference type="RefSeq" id="WP_214791008.1">
    <property type="nucleotide sequence ID" value="NZ_JBHSGY010000009.1"/>
</dbReference>
<dbReference type="SUPFAM" id="SSF50475">
    <property type="entry name" value="FMN-binding split barrel"/>
    <property type="match status" value="1"/>
</dbReference>
<evidence type="ECO:0000313" key="6">
    <source>
        <dbReference type="EMBL" id="MFC7391221.1"/>
    </source>
</evidence>
<feature type="domain" description="Flavin reductase like" evidence="5">
    <location>
        <begin position="20"/>
        <end position="174"/>
    </location>
</feature>
<dbReference type="InterPro" id="IPR002563">
    <property type="entry name" value="Flavin_Rdtase-like_dom"/>
</dbReference>
<name>A0ABW2PSE9_9BACL</name>
<dbReference type="GO" id="GO:0016491">
    <property type="term" value="F:oxidoreductase activity"/>
    <property type="evidence" value="ECO:0007669"/>
    <property type="project" value="UniProtKB-KW"/>
</dbReference>
<protein>
    <submittedName>
        <fullName evidence="6">Flavin reductase family protein</fullName>
        <ecNumber evidence="6">1.5.1.-</ecNumber>
    </submittedName>
</protein>
<evidence type="ECO:0000256" key="2">
    <source>
        <dbReference type="ARBA" id="ARBA00022630"/>
    </source>
</evidence>
<comment type="similarity">
    <text evidence="4">Belongs to the flavoredoxin family.</text>
</comment>
<evidence type="ECO:0000259" key="5">
    <source>
        <dbReference type="SMART" id="SM00903"/>
    </source>
</evidence>
<keyword evidence="7" id="KW-1185">Reference proteome</keyword>
<sequence length="201" mass="22358">MLSIEPSALTERDTYKFLIGSIVPRPIAFVTTRNGDVINAAPFSYFNVVASNPPLVSVSVQRKDGVMKDTARNVLLTNELVIHVVDETNVFDVNETAANLDADESELSRTTFTLQPSDVITTPGVKEAKIRLECVLHQHVPIEHEGQTTADFLIARVVRFHIDRELYEQGRIDARRLAPVSRIAGNSYATLGDLFDVKRPE</sequence>
<reference evidence="7" key="1">
    <citation type="journal article" date="2019" name="Int. J. Syst. Evol. Microbiol.">
        <title>The Global Catalogue of Microorganisms (GCM) 10K type strain sequencing project: providing services to taxonomists for standard genome sequencing and annotation.</title>
        <authorList>
            <consortium name="The Broad Institute Genomics Platform"/>
            <consortium name="The Broad Institute Genome Sequencing Center for Infectious Disease"/>
            <person name="Wu L."/>
            <person name="Ma J."/>
        </authorList>
    </citation>
    <scope>NUCLEOTIDE SEQUENCE [LARGE SCALE GENOMIC DNA]</scope>
    <source>
        <strain evidence="7">CCUG 55590</strain>
    </source>
</reference>
<dbReference type="EC" id="1.5.1.-" evidence="6"/>